<dbReference type="Proteomes" id="UP001208649">
    <property type="component" value="Unassembled WGS sequence"/>
</dbReference>
<evidence type="ECO:0000313" key="3">
    <source>
        <dbReference type="Proteomes" id="UP001208649"/>
    </source>
</evidence>
<dbReference type="Pfam" id="PF13201">
    <property type="entry name" value="PCMD"/>
    <property type="match status" value="1"/>
</dbReference>
<sequence>MKNFLYLIIACLSAISCIREAPLNPEADIEEFTIDAQFLSSSTIIDQANSKILIYLKPDAYQSGVSPTLKLSKGATVSPASGTLINFSQPVFYTVQSESGENQKTYEIEVVEIGNWTFNFETWTANSTDKYEYPLDNNVQLWSSGNPGAALAGVAQQADAYPTKSTINGLNGTKAAEMRTIPGTTLSEFLGIKLIPGSFFLGDFNSNQALINPLAATEFGQPYFELPDKFTGYYKYAPGTTFQDQNGNAVSGQTDRFSLYAVLYNGPTRLNGTNINTSDQVVARAELPNNTSPTAFTRFEVPFNYIPGKTPGNNLMVAIVASSSYQGDQYRGAIGSKLTVDSLRIIAK</sequence>
<dbReference type="Gene3D" id="2.60.40.2340">
    <property type="match status" value="1"/>
</dbReference>
<dbReference type="RefSeq" id="WP_263002649.1">
    <property type="nucleotide sequence ID" value="NZ_JAOTEM010000002.1"/>
</dbReference>
<evidence type="ECO:0000259" key="1">
    <source>
        <dbReference type="Pfam" id="PF13201"/>
    </source>
</evidence>
<comment type="caution">
    <text evidence="2">The sequence shown here is derived from an EMBL/GenBank/DDBJ whole genome shotgun (WGS) entry which is preliminary data.</text>
</comment>
<keyword evidence="3" id="KW-1185">Reference proteome</keyword>
<gene>
    <name evidence="2" type="ORF">NZ698_08325</name>
</gene>
<dbReference type="PROSITE" id="PS51257">
    <property type="entry name" value="PROKAR_LIPOPROTEIN"/>
    <property type="match status" value="1"/>
</dbReference>
<proteinExistence type="predicted"/>
<name>A0ABT2W4R1_9FLAO</name>
<feature type="domain" description="Putative carbohydrate metabolism" evidence="1">
    <location>
        <begin position="119"/>
        <end position="346"/>
    </location>
</feature>
<organism evidence="2 3">
    <name type="scientific">Chryseobacterium edaphi</name>
    <dbReference type="NCBI Taxonomy" id="2976532"/>
    <lineage>
        <taxon>Bacteria</taxon>
        <taxon>Pseudomonadati</taxon>
        <taxon>Bacteroidota</taxon>
        <taxon>Flavobacteriia</taxon>
        <taxon>Flavobacteriales</taxon>
        <taxon>Weeksellaceae</taxon>
        <taxon>Chryseobacterium group</taxon>
        <taxon>Chryseobacterium</taxon>
    </lineage>
</organism>
<dbReference type="InterPro" id="IPR038653">
    <property type="entry name" value="Put_CMD_sf"/>
</dbReference>
<dbReference type="Gene3D" id="2.60.120.890">
    <property type="entry name" value="BT2081, beta-jelly-roll domain"/>
    <property type="match status" value="1"/>
</dbReference>
<accession>A0ABT2W4R1</accession>
<evidence type="ECO:0000313" key="2">
    <source>
        <dbReference type="EMBL" id="MCU7617201.1"/>
    </source>
</evidence>
<protein>
    <submittedName>
        <fullName evidence="2">PCMD domain-containing protein</fullName>
    </submittedName>
</protein>
<dbReference type="EMBL" id="JAOTEM010000002">
    <property type="protein sequence ID" value="MCU7617201.1"/>
    <property type="molecule type" value="Genomic_DNA"/>
</dbReference>
<dbReference type="InterPro" id="IPR025112">
    <property type="entry name" value="PCMD"/>
</dbReference>
<reference evidence="3" key="1">
    <citation type="submission" date="2023-07" db="EMBL/GenBank/DDBJ databases">
        <title>Chryseobacterium sp. strain PBS4-4 Genome sequencing and assembly.</title>
        <authorList>
            <person name="Jung Y."/>
        </authorList>
    </citation>
    <scope>NUCLEOTIDE SEQUENCE [LARGE SCALE GENOMIC DNA]</scope>
    <source>
        <strain evidence="3">PBS4-4</strain>
    </source>
</reference>